<dbReference type="PROSITE" id="PS50234">
    <property type="entry name" value="VWFA"/>
    <property type="match status" value="1"/>
</dbReference>
<protein>
    <recommendedName>
        <fullName evidence="6">von Willebrand factor A domain-containing protein 5A</fullName>
    </recommendedName>
</protein>
<organism evidence="4 5">
    <name type="scientific">Clonostachys byssicola</name>
    <dbReference type="NCBI Taxonomy" id="160290"/>
    <lineage>
        <taxon>Eukaryota</taxon>
        <taxon>Fungi</taxon>
        <taxon>Dikarya</taxon>
        <taxon>Ascomycota</taxon>
        <taxon>Pezizomycotina</taxon>
        <taxon>Sordariomycetes</taxon>
        <taxon>Hypocreomycetidae</taxon>
        <taxon>Hypocreales</taxon>
        <taxon>Bionectriaceae</taxon>
        <taxon>Clonostachys</taxon>
    </lineage>
</organism>
<feature type="domain" description="VIT" evidence="3">
    <location>
        <begin position="8"/>
        <end position="140"/>
    </location>
</feature>
<feature type="compositionally biased region" description="Basic and acidic residues" evidence="1">
    <location>
        <begin position="508"/>
        <end position="524"/>
    </location>
</feature>
<proteinExistence type="predicted"/>
<dbReference type="SUPFAM" id="SSF53300">
    <property type="entry name" value="vWA-like"/>
    <property type="match status" value="1"/>
</dbReference>
<feature type="compositionally biased region" description="Polar residues" evidence="1">
    <location>
        <begin position="762"/>
        <end position="774"/>
    </location>
</feature>
<dbReference type="InterPro" id="IPR036465">
    <property type="entry name" value="vWFA_dom_sf"/>
</dbReference>
<feature type="region of interest" description="Disordered" evidence="1">
    <location>
        <begin position="739"/>
        <end position="783"/>
    </location>
</feature>
<name>A0A9N9YDI8_9HYPO</name>
<dbReference type="InterPro" id="IPR013694">
    <property type="entry name" value="VIT"/>
</dbReference>
<dbReference type="Pfam" id="PF08487">
    <property type="entry name" value="VIT"/>
    <property type="match status" value="1"/>
</dbReference>
<dbReference type="Proteomes" id="UP000754883">
    <property type="component" value="Unassembled WGS sequence"/>
</dbReference>
<comment type="caution">
    <text evidence="4">The sequence shown here is derived from an EMBL/GenBank/DDBJ whole genome shotgun (WGS) entry which is preliminary data.</text>
</comment>
<gene>
    <name evidence="4" type="ORF">CBYS24578_00011968</name>
</gene>
<evidence type="ECO:0000256" key="1">
    <source>
        <dbReference type="SAM" id="MobiDB-lite"/>
    </source>
</evidence>
<dbReference type="InterPro" id="IPR002035">
    <property type="entry name" value="VWF_A"/>
</dbReference>
<dbReference type="AlphaFoldDB" id="A0A9N9YDI8"/>
<evidence type="ECO:0008006" key="6">
    <source>
        <dbReference type="Google" id="ProtNLM"/>
    </source>
</evidence>
<feature type="domain" description="VWFA" evidence="2">
    <location>
        <begin position="283"/>
        <end position="461"/>
    </location>
</feature>
<evidence type="ECO:0000259" key="3">
    <source>
        <dbReference type="PROSITE" id="PS51468"/>
    </source>
</evidence>
<sequence length="890" mass="97755">MLPKPSLAGGCYIVSDDLAKYLPQVEAKIHTTILDSICKTNLTQTFINPSQSQVAREVKYIFPLHGEVSVVGFTCYVGDRVIKGVVKESREAQADFGKAKAQGKTAVLFQRSRKASDVFSTTIGNLPAGGEVRVELTYLEELKHDAEINGLRVTIPTRISPRHGSAAWETGAPGVKERGMSITVDVEMPRGSVIRSIQSPSHPMSVAIGTLSTAPQSEPALSKASASFTQLSVGLDIDVVIDIVATNLAEPAAFLETHPTIPNQRALMMTLVPKFNLAPIKPEIVFLCDRSGSMRPEIKNLVAALHIFLRSLPAGVKFNICSFGTNHTFLWERSKAYDKESFEEAKYHIEDFEAGYGGTNIFDPLEATFEHRHSDMNLEVFVLTDGRISDQDKLFDLIHKWTAKSNQNIRVFSLGVGLNVSSALVEGIARAGNGFAQTVHVSETMDKKVIRMLKGALLPHIKDYSLEIKYGKVDAQNDEDFEIIESVSDSLLVHYKDDEEWVEVESQTVRETDPQIPKGDEKSDLSPPTQPLQPKRVSLPAIPAPDYIQVPSQITQVFPFNRTTTYVLLSNQNQNQNLEPKSVILKGSCHQGPLELEIPIVHLSEKASVIHQMAARKEIRDLEQNRGWLSVARDDGGTLLREQFRPGFSNMAKREAVRLGVQFQVVGKWCSFVAVEPPQSRGLAGLEKEIGEIEISQLPTDVRPIACSSRSMPRDRAQVSGNASQRGFCAQIGKRRAVGLSSKAPSSSSTGAFSHSKPKATPASSGEAGNSQPMDNGGSKADSAYSNHSKLQSLIALQDFGGCWGWSIYFEEIVKPKFHSLLELDLPVSVANHKISGDILATACTIAFLKKYFTEEKEIWDLVAEKGLDWLKDQIGGEVEGLLQKVSDQI</sequence>
<dbReference type="OrthoDB" id="1729737at2759"/>
<accession>A0A9N9YDI8</accession>
<feature type="region of interest" description="Disordered" evidence="1">
    <location>
        <begin position="504"/>
        <end position="533"/>
    </location>
</feature>
<dbReference type="Pfam" id="PF13768">
    <property type="entry name" value="VWA_3"/>
    <property type="match status" value="1"/>
</dbReference>
<dbReference type="EMBL" id="CABFNO020001566">
    <property type="protein sequence ID" value="CAH0004427.1"/>
    <property type="molecule type" value="Genomic_DNA"/>
</dbReference>
<dbReference type="PROSITE" id="PS51468">
    <property type="entry name" value="VIT"/>
    <property type="match status" value="1"/>
</dbReference>
<evidence type="ECO:0000259" key="2">
    <source>
        <dbReference type="PROSITE" id="PS50234"/>
    </source>
</evidence>
<evidence type="ECO:0000313" key="5">
    <source>
        <dbReference type="Proteomes" id="UP000754883"/>
    </source>
</evidence>
<dbReference type="PANTHER" id="PTHR45737:SF6">
    <property type="entry name" value="VON WILLEBRAND FACTOR A DOMAIN-CONTAINING PROTEIN 5A"/>
    <property type="match status" value="1"/>
</dbReference>
<dbReference type="Gene3D" id="3.40.50.410">
    <property type="entry name" value="von Willebrand factor, type A domain"/>
    <property type="match status" value="1"/>
</dbReference>
<keyword evidence="5" id="KW-1185">Reference proteome</keyword>
<evidence type="ECO:0000313" key="4">
    <source>
        <dbReference type="EMBL" id="CAH0004427.1"/>
    </source>
</evidence>
<dbReference type="PANTHER" id="PTHR45737">
    <property type="entry name" value="VON WILLEBRAND FACTOR A DOMAIN-CONTAINING PROTEIN 5A"/>
    <property type="match status" value="1"/>
</dbReference>
<dbReference type="SMART" id="SM00609">
    <property type="entry name" value="VIT"/>
    <property type="match status" value="1"/>
</dbReference>
<feature type="compositionally biased region" description="Low complexity" evidence="1">
    <location>
        <begin position="741"/>
        <end position="755"/>
    </location>
</feature>
<reference evidence="4" key="1">
    <citation type="submission" date="2021-10" db="EMBL/GenBank/DDBJ databases">
        <authorList>
            <person name="Piombo E."/>
        </authorList>
    </citation>
    <scope>NUCLEOTIDE SEQUENCE</scope>
</reference>
<dbReference type="SMART" id="SM00327">
    <property type="entry name" value="VWA"/>
    <property type="match status" value="1"/>
</dbReference>